<dbReference type="EMBL" id="CVRS01000067">
    <property type="protein sequence ID" value="CRL37282.1"/>
    <property type="molecule type" value="Genomic_DNA"/>
</dbReference>
<dbReference type="STRING" id="360807.ERS852392_02535"/>
<dbReference type="Proteomes" id="UP000049828">
    <property type="component" value="Unassembled WGS sequence"/>
</dbReference>
<reference evidence="2" key="1">
    <citation type="submission" date="2015-05" db="EMBL/GenBank/DDBJ databases">
        <authorList>
            <consortium name="Pathogen Informatics"/>
        </authorList>
    </citation>
    <scope>NUCLEOTIDE SEQUENCE [LARGE SCALE GENOMIC DNA]</scope>
    <source>
        <strain evidence="2">L1-83</strain>
    </source>
</reference>
<gene>
    <name evidence="1" type="ORF">RIL183_03451</name>
</gene>
<name>A0A0M6WMU7_9FIRM</name>
<accession>A0A0M6WMU7</accession>
<keyword evidence="2" id="KW-1185">Reference proteome</keyword>
<proteinExistence type="predicted"/>
<protein>
    <submittedName>
        <fullName evidence="1">Uncharacterized protein</fullName>
    </submittedName>
</protein>
<dbReference type="SUPFAM" id="SSF56507">
    <property type="entry name" value="Methionine synthase activation domain-like"/>
    <property type="match status" value="1"/>
</dbReference>
<organism evidence="1 2">
    <name type="scientific">Roseburia inulinivorans</name>
    <dbReference type="NCBI Taxonomy" id="360807"/>
    <lineage>
        <taxon>Bacteria</taxon>
        <taxon>Bacillati</taxon>
        <taxon>Bacillota</taxon>
        <taxon>Clostridia</taxon>
        <taxon>Lachnospirales</taxon>
        <taxon>Lachnospiraceae</taxon>
        <taxon>Roseburia</taxon>
    </lineage>
</organism>
<sequence length="212" mass="23698">MKCKLTPQLSSDDWKDFCSRFHFSPADLPYIKAIYTALLPLVESCAYYSLDQNLDGISLPHYAYGFVTLGNGIDELSELYLNHEQIQEAYIVDCVSLLLLSKAYAEFAHVIEDQSGLSLAELSFLGDTYSLDLLPQIYERLAPDAIGLTEGQMLLPLKTAALILHLDTNTHADLRQLCNTCSTCKNLSCPSRKSPLQDLPHTYGSMQIFHIT</sequence>
<dbReference type="GO" id="GO:0008705">
    <property type="term" value="F:methionine synthase activity"/>
    <property type="evidence" value="ECO:0007669"/>
    <property type="project" value="InterPro"/>
</dbReference>
<evidence type="ECO:0000313" key="1">
    <source>
        <dbReference type="EMBL" id="CRL37282.1"/>
    </source>
</evidence>
<evidence type="ECO:0000313" key="2">
    <source>
        <dbReference type="Proteomes" id="UP000049828"/>
    </source>
</evidence>
<dbReference type="InterPro" id="IPR037010">
    <property type="entry name" value="VitB12-dep_Met_synth_activ_sf"/>
</dbReference>
<dbReference type="AlphaFoldDB" id="A0A0M6WMU7"/>
<dbReference type="RefSeq" id="WP_055039545.1">
    <property type="nucleotide sequence ID" value="NZ_CVRS01000067.1"/>
</dbReference>
<dbReference type="OrthoDB" id="2060550at2"/>